<evidence type="ECO:0000313" key="2">
    <source>
        <dbReference type="Proteomes" id="UP000184694"/>
    </source>
</evidence>
<evidence type="ECO:0000313" key="1">
    <source>
        <dbReference type="EMBL" id="SIO16324.1"/>
    </source>
</evidence>
<proteinExistence type="predicted"/>
<sequence>MPEYIMTTNIDAHSTQKIAHPAVAFPTIKRVCHQSGVIMPTHVEDNDTAVADLRNKC</sequence>
<gene>
    <name evidence="1" type="ORF">SAMN02745161_2081</name>
</gene>
<keyword evidence="2" id="KW-1185">Reference proteome</keyword>
<dbReference type="AlphaFoldDB" id="A0A1N6H956"/>
<accession>A0A1N6H956</accession>
<reference evidence="2" key="1">
    <citation type="submission" date="2016-11" db="EMBL/GenBank/DDBJ databases">
        <authorList>
            <person name="Varghese N."/>
            <person name="Submissions S."/>
        </authorList>
    </citation>
    <scope>NUCLEOTIDE SEQUENCE [LARGE SCALE GENOMIC DNA]</scope>
    <source>
        <strain evidence="2">DSM 17456</strain>
    </source>
</reference>
<dbReference type="Proteomes" id="UP000184694">
    <property type="component" value="Unassembled WGS sequence"/>
</dbReference>
<name>A0A1N6H956_9BACT</name>
<dbReference type="EMBL" id="FSRG01000005">
    <property type="protein sequence ID" value="SIO16324.1"/>
    <property type="molecule type" value="Genomic_DNA"/>
</dbReference>
<dbReference type="STRING" id="1121457.SAMN02745161_2081"/>
<protein>
    <submittedName>
        <fullName evidence="1">Uncharacterized protein</fullName>
    </submittedName>
</protein>
<organism evidence="1 2">
    <name type="scientific">Halodesulfovibrio marinisediminis DSM 17456</name>
    <dbReference type="NCBI Taxonomy" id="1121457"/>
    <lineage>
        <taxon>Bacteria</taxon>
        <taxon>Pseudomonadati</taxon>
        <taxon>Thermodesulfobacteriota</taxon>
        <taxon>Desulfovibrionia</taxon>
        <taxon>Desulfovibrionales</taxon>
        <taxon>Desulfovibrionaceae</taxon>
        <taxon>Halodesulfovibrio</taxon>
    </lineage>
</organism>